<dbReference type="Pfam" id="PF07727">
    <property type="entry name" value="RVT_2"/>
    <property type="match status" value="1"/>
</dbReference>
<evidence type="ECO:0000259" key="3">
    <source>
        <dbReference type="Pfam" id="PF07727"/>
    </source>
</evidence>
<dbReference type="EMBL" id="CAJNDS010000562">
    <property type="protein sequence ID" value="CAE7218624.1"/>
    <property type="molecule type" value="Genomic_DNA"/>
</dbReference>
<feature type="compositionally biased region" description="Low complexity" evidence="2">
    <location>
        <begin position="2018"/>
        <end position="2039"/>
    </location>
</feature>
<proteinExistence type="predicted"/>
<feature type="compositionally biased region" description="Basic and acidic residues" evidence="2">
    <location>
        <begin position="1444"/>
        <end position="1460"/>
    </location>
</feature>
<dbReference type="Proteomes" id="UP000604046">
    <property type="component" value="Unassembled WGS sequence"/>
</dbReference>
<evidence type="ECO:0000313" key="5">
    <source>
        <dbReference type="Proteomes" id="UP000604046"/>
    </source>
</evidence>
<feature type="region of interest" description="Disordered" evidence="2">
    <location>
        <begin position="1526"/>
        <end position="1545"/>
    </location>
</feature>
<feature type="compositionally biased region" description="Basic and acidic residues" evidence="2">
    <location>
        <begin position="2047"/>
        <end position="2067"/>
    </location>
</feature>
<feature type="region of interest" description="Disordered" evidence="2">
    <location>
        <begin position="1998"/>
        <end position="2073"/>
    </location>
</feature>
<feature type="region of interest" description="Disordered" evidence="2">
    <location>
        <begin position="420"/>
        <end position="442"/>
    </location>
</feature>
<feature type="compositionally biased region" description="Acidic residues" evidence="2">
    <location>
        <begin position="1431"/>
        <end position="1443"/>
    </location>
</feature>
<feature type="region of interest" description="Disordered" evidence="2">
    <location>
        <begin position="869"/>
        <end position="1167"/>
    </location>
</feature>
<feature type="compositionally biased region" description="Basic and acidic residues" evidence="2">
    <location>
        <begin position="1121"/>
        <end position="1143"/>
    </location>
</feature>
<dbReference type="PANTHER" id="PTHR11439">
    <property type="entry name" value="GAG-POL-RELATED RETROTRANSPOSON"/>
    <property type="match status" value="1"/>
</dbReference>
<keyword evidence="5" id="KW-1185">Reference proteome</keyword>
<feature type="compositionally biased region" description="Basic and acidic residues" evidence="2">
    <location>
        <begin position="1415"/>
        <end position="1430"/>
    </location>
</feature>
<comment type="caution">
    <text evidence="4">The sequence shown here is derived from an EMBL/GenBank/DDBJ whole genome shotgun (WGS) entry which is preliminary data.</text>
</comment>
<feature type="compositionally biased region" description="Basic and acidic residues" evidence="2">
    <location>
        <begin position="1358"/>
        <end position="1388"/>
    </location>
</feature>
<feature type="compositionally biased region" description="Basic residues" evidence="2">
    <location>
        <begin position="769"/>
        <end position="780"/>
    </location>
</feature>
<feature type="compositionally biased region" description="Acidic residues" evidence="2">
    <location>
        <begin position="840"/>
        <end position="850"/>
    </location>
</feature>
<feature type="region of interest" description="Disordered" evidence="2">
    <location>
        <begin position="744"/>
        <end position="850"/>
    </location>
</feature>
<feature type="compositionally biased region" description="Basic and acidic residues" evidence="2">
    <location>
        <begin position="985"/>
        <end position="1050"/>
    </location>
</feature>
<evidence type="ECO:0000256" key="2">
    <source>
        <dbReference type="SAM" id="MobiDB-lite"/>
    </source>
</evidence>
<name>A0A812K1T2_9DINO</name>
<evidence type="ECO:0000313" key="4">
    <source>
        <dbReference type="EMBL" id="CAE7218624.1"/>
    </source>
</evidence>
<feature type="compositionally biased region" description="Low complexity" evidence="2">
    <location>
        <begin position="895"/>
        <end position="912"/>
    </location>
</feature>
<feature type="compositionally biased region" description="Acidic residues" evidence="2">
    <location>
        <begin position="1070"/>
        <end position="1093"/>
    </location>
</feature>
<dbReference type="OrthoDB" id="8064907at2759"/>
<evidence type="ECO:0000256" key="1">
    <source>
        <dbReference type="SAM" id="Coils"/>
    </source>
</evidence>
<sequence>MVVEEFCNKVVHQQAVDDRSFILQAPKLTNAFGRNASCAFCPSCPVRQGPIAIRAGHAIATAAAEDDLREVNEKWHTLQTERDGLIVVTSAFLLWLFQAFSEDMNLRSVRRKQSPYCEPRWQVSEKEARTMSFSRMCVRHKPGPPRPKHRLGRAALRIALKALESQNVRSQAALLAHCLSSLSAASVSTGDADAAYLPVLGICAKGMFFLIQPIQVAAMSEMIVDEESKAFYLKLIFAQWRSATDFEKASARPMDLREIFLEGCGSEASARTSRRVRAVVKQFPGLRFKSFGLGPDRSSATGACSERTDSVRDLDVSFCFRHPRVRRTLTCSEQFPVNFTPTRSPPQQDHPGTLGTIGSTFAADSPAATHLAQLGIASPDFAGDADFQEEVDKGEMATPEQLVQEIAALRQELARQAQQHQQDLEQVRTESQQRTNEATQAALAAQGQLGTIPNVVREMGQTLQNALRERDKELVEAMRSSSSDKGKMVLVDTKGLGKPSMFSGDAEQYLPWRHRMTAYVCSIYPELREVLEWCEEREKSISSDELSEAFGEKADEIDRIPKLFDKSMELSSALQMVTAKEPFAIVINCNTNGFEAWRRLARRYDPATASRKRSMLKSVINPQKQKLEHLPQAIEEWLDAIASYEKRKDASGNRGKIPEEIKIAALESMLPQDLEAHVQLNQSKFAGFEDLLEEVTRYVEHRTGKTLKAFSTTQIAGKEALGDPMDVSSVGKGLGKHQQKTKFLGTCNNCGRTGPKAGKGKGKTSSGKGKGKAKKGKGKGKYTNSLEEATGDEEWQEEGAQNEEPWEQDEWTGEQSWEEWPEESEWNEGNGLLIGGLEGIDPEQLEGLNDDEAQELQDALLESLAALQARRAKARNTQPEEAVPAKAKAKEEAKASSSASLGARPRPAFVRPPSGPPPPKEKVSGSTKPAEPVKPPSVRAKAAQMLPRPKYTGESSTPKSGGRVPVPGSVRPAEPKGPPPVKTRGSRERGRSLERAPKSPRTSGKEPKKHEEERNREKASGSEDPKKHEEERNKEKASGSEETKGPKEEKEASEESEGKSVEPPSSGQEEWSEEEEPKESDETVEVNEEEEEQGPPGRKKPTSHSGVSPAGGFELEVEELQPERRPKEPSEKEKARAREEHAARMRALQGQQLAPAEAKPKAEAKAIAKASDATADATSMSSSAAMQNMLQGSLLGSLTQDRGRLLKRLEEFKKEEMSEDDFEEKSQIEAELESILEQIAKLKERGLARPAPKAAGRLDQSVHDARYRAAIAKGMSHAKAWQEEKGRRRAAQQRQQGEKERATLNVEMQEAWAKHFTTVPGRKEDKVQVDAVETVTIDSSGKEIDPSTVRSSVAVPLTRKERTYYRQEYEEELKPRKEKVEKPPDPERRRRVNEKRAMRRKRLANKNKGKGKQKGKQESKTRGEKRKEPPEQDEDEEDEDEDWGDWKKPPRDPDEPRDPPEGEALVASVETTMATNAVSASGGRGSQRGRERVEVNFDSGAAVTVVPLKFGNGNEKPREEMKFKTASGENIADHGPIKLKGTTSTGNNATLHGRLADVHRVLGSASDICRTHHAVLGDNGGYLIPKQNAFGKEFNMMMRKLVRKYRDDPRSATRLHVRSWCVHCMRARGNVQSHPRTVRSGEGEVPTLHADYFFLGSDGEREDIMPHLVVRCDRTRRTWATSLPQKGVHPFNTNWFCSIVREAGWKRMILFSDGEPALVALKQAVVENMRDVEITLKESPTSVNEENAPSNGYAECAVREVKRMIRATLSDLESKLQLKIDPNHSILTWIARHAAFLLTRFRIGDDGKSAYQRAVGREWRRPTVVFGEQILFKPVGALGKKRSSPLEPRVAMGRYVGTASRNADLLVMTPTGVVKGHSLHRRAEEDRWSKEGFDQLRGLPWKWTNPVERAPPNRVDMPELVGEQPKPDPKEFRARSLYVLKSDLAKYGYTTLCPGCEAQMLDLPQRSHNEECRFRIQRHLMETEEGKQRVQRAIERMDKDYSAKNKKKRKAQEEPALEGQPAEGEVAAEEAAGAPLERPSQMQVDNPSRESRKREAERHVEDLYHEEQETDEPEIVRANIQGGSSGSGGEHADLSYKQVKDPEQLDDVSYLEHEFHSRGMRCTRKEAEVISNLVGSLGVDVKASVPLNEGLCLSVEDKGWRLQKQDEVEALFRKLEEEKPTLVVGLPPDGPFAGVQRSYNSLQKVSKEKEKSVLEVGRKQVRTCVEAYKFQLGQQKYYLQECPKGAKSWEHTQYQQLSEESYVVEGPICRWTVNKSGGNLEGSSFKKRTRWITNSATLAAALRKTCARTGQERVWKRELAFEEGKVAARLCYPPKLVQAIAKGIKAQLVLDGELKELGSVGGPDPHEEPNFEEHHYETLPKADELYVKEPVIDANTGAELDSKKVAKARLTELEWVKKQNVYTKVDEATCWQETGRPPITLKWVDRNKGDNVNENYRSRLVVREVKSQGQAALLPEHALFSSMPPLEAVKLLCSLMTTLRVSRRGGKLSLRLIDISRAHFYGRATRRIFVTLPEGDESPGKCGLLLKTMYGTRDASSTWQRDYSELMAKHDFRAGKAWPCIFYSEKEDVRLLVHGDDFFCLADDEGHAYLDKALSERYEYRCDGHIGPTHGDQMVVLNRLICYDKETGKVTYEADPRHVEALVRELGLEKAKAVRTPAEKKKQGEAMKTLEMPPMNDAMQRSYRSITMRAAFLAQDRPDIAEATKSLARHMKAPHEAAWSDLKRLGRYLSGKPRLVYEYHPQRFQKDLTVYCDSDHAGCLITRRSTTGIVTMYGSHCIKHSSNVQTTVSLSSGESEFYAIVKASAVGLSQQALLHDWGIQVNLRILSDSSAARGTCSRQGLGQTRHVQTRYLWVQEKVARNELKLERVSTEKNLSDLCTKPLPEIAVEKHLKTMGLKHYEKRAEGGKQLV</sequence>
<feature type="region of interest" description="Disordered" evidence="2">
    <location>
        <begin position="1335"/>
        <end position="1462"/>
    </location>
</feature>
<dbReference type="CDD" id="cd09272">
    <property type="entry name" value="RNase_HI_RT_Ty1"/>
    <property type="match status" value="1"/>
</dbReference>
<feature type="compositionally biased region" description="Acidic residues" evidence="2">
    <location>
        <begin position="789"/>
        <end position="826"/>
    </location>
</feature>
<feature type="compositionally biased region" description="Basic residues" evidence="2">
    <location>
        <begin position="1389"/>
        <end position="1414"/>
    </location>
</feature>
<dbReference type="InterPro" id="IPR013103">
    <property type="entry name" value="RVT_2"/>
</dbReference>
<dbReference type="PANTHER" id="PTHR11439:SF483">
    <property type="entry name" value="PEPTIDE SYNTHASE GLIP-LIKE, PUTATIVE (AFU_ORTHOLOGUE AFUA_3G12920)-RELATED"/>
    <property type="match status" value="1"/>
</dbReference>
<feature type="domain" description="Reverse transcriptase Ty1/copia-type" evidence="3">
    <location>
        <begin position="2435"/>
        <end position="2604"/>
    </location>
</feature>
<gene>
    <name evidence="4" type="ORF">SNAT2548_LOCUS7870</name>
</gene>
<protein>
    <recommendedName>
        <fullName evidence="3">Reverse transcriptase Ty1/copia-type domain-containing protein</fullName>
    </recommendedName>
</protein>
<keyword evidence="1" id="KW-0175">Coiled coil</keyword>
<feature type="coiled-coil region" evidence="1">
    <location>
        <begin position="1195"/>
        <end position="1245"/>
    </location>
</feature>
<feature type="region of interest" description="Disordered" evidence="2">
    <location>
        <begin position="1277"/>
        <end position="1302"/>
    </location>
</feature>
<organism evidence="4 5">
    <name type="scientific">Symbiodinium natans</name>
    <dbReference type="NCBI Taxonomy" id="878477"/>
    <lineage>
        <taxon>Eukaryota</taxon>
        <taxon>Sar</taxon>
        <taxon>Alveolata</taxon>
        <taxon>Dinophyceae</taxon>
        <taxon>Suessiales</taxon>
        <taxon>Symbiodiniaceae</taxon>
        <taxon>Symbiodinium</taxon>
    </lineage>
</organism>
<reference evidence="4" key="1">
    <citation type="submission" date="2021-02" db="EMBL/GenBank/DDBJ databases">
        <authorList>
            <person name="Dougan E. K."/>
            <person name="Rhodes N."/>
            <person name="Thang M."/>
            <person name="Chan C."/>
        </authorList>
    </citation>
    <scope>NUCLEOTIDE SEQUENCE</scope>
</reference>
<accession>A0A812K1T2</accession>